<feature type="transmembrane region" description="Helical" evidence="1">
    <location>
        <begin position="288"/>
        <end position="306"/>
    </location>
</feature>
<dbReference type="PANTHER" id="PTHR30590">
    <property type="entry name" value="INNER MEMBRANE PROTEIN"/>
    <property type="match status" value="1"/>
</dbReference>
<feature type="domain" description="DUF418" evidence="2">
    <location>
        <begin position="231"/>
        <end position="391"/>
    </location>
</feature>
<feature type="transmembrane region" description="Helical" evidence="1">
    <location>
        <begin position="57"/>
        <end position="86"/>
    </location>
</feature>
<dbReference type="AlphaFoldDB" id="A0A897MPW5"/>
<sequence length="398" mass="44582">MSDSSGPTPPEDRIVALDALRGFALLGILLINIWVFSMPEDVLLNPTIYGDFTGTNYYAWLLTHVFAEGKFIALFTMLFGAGIVLFTTSKERKGQNARTLYYRRTFWLIVIGLAHAYLLWFGDILVAYGLSALWVVTLRHWEATKQLLAGVALFAVPSALELLVALQPGADIAAQWNPARSTIQAEVETYRSGWREQLDHRVSAALQRQTSGFFSYSFWRVSGLMLVGMGLFRLDVLTGGRSTGFYRRLVVVGAVAGLSLILAGVAFITATDWSADAALYWRQFNYWGAPLLACAYLGLVFLYAGWRPDGPVTRGLAAVGRTAFSNYLFQTAAATFIFYGHGLGLFGHVERVELLGIVLVIWTVQVVLSVLWLRYFRFGPVEWVWRTLTYRTREPLRK</sequence>
<keyword evidence="1" id="KW-1133">Transmembrane helix</keyword>
<dbReference type="InterPro" id="IPR052529">
    <property type="entry name" value="Bact_Transport_Assoc"/>
</dbReference>
<reference evidence="3" key="1">
    <citation type="submission" date="2020-11" db="EMBL/GenBank/DDBJ databases">
        <title>Carbohydrate-dependent, anaerobic sulfur respiration: A novel catabolism in halophilic archaea.</title>
        <authorList>
            <person name="Sorokin D.Y."/>
            <person name="Messina E."/>
            <person name="Smedile F."/>
            <person name="La Cono V."/>
            <person name="Hallsworth J.E."/>
            <person name="Yakimov M.M."/>
        </authorList>
    </citation>
    <scope>NUCLEOTIDE SEQUENCE</scope>
    <source>
        <strain evidence="3">AArc-S</strain>
    </source>
</reference>
<dbReference type="GeneID" id="70686392"/>
<evidence type="ECO:0000259" key="2">
    <source>
        <dbReference type="Pfam" id="PF04235"/>
    </source>
</evidence>
<dbReference type="EMBL" id="CP064786">
    <property type="protein sequence ID" value="QSG04200.1"/>
    <property type="molecule type" value="Genomic_DNA"/>
</dbReference>
<proteinExistence type="predicted"/>
<feature type="transmembrane region" description="Helical" evidence="1">
    <location>
        <begin position="354"/>
        <end position="376"/>
    </location>
</feature>
<dbReference type="Pfam" id="PF04235">
    <property type="entry name" value="DUF418"/>
    <property type="match status" value="1"/>
</dbReference>
<feature type="transmembrane region" description="Helical" evidence="1">
    <location>
        <begin position="249"/>
        <end position="268"/>
    </location>
</feature>
<dbReference type="PANTHER" id="PTHR30590:SF2">
    <property type="entry name" value="INNER MEMBRANE PROTEIN"/>
    <property type="match status" value="1"/>
</dbReference>
<name>A0A897MPW5_9EURY</name>
<keyword evidence="1" id="KW-0812">Transmembrane</keyword>
<dbReference type="RefSeq" id="WP_238478225.1">
    <property type="nucleotide sequence ID" value="NZ_CP064786.1"/>
</dbReference>
<evidence type="ECO:0000256" key="1">
    <source>
        <dbReference type="SAM" id="Phobius"/>
    </source>
</evidence>
<protein>
    <submittedName>
        <fullName evidence="3">Uncharacterized membrane protein, DUF418 family</fullName>
    </submittedName>
</protein>
<evidence type="ECO:0000313" key="3">
    <source>
        <dbReference type="EMBL" id="QSG04200.1"/>
    </source>
</evidence>
<accession>A0A897MPW5</accession>
<dbReference type="KEGG" id="hara:AArcS_3013"/>
<feature type="transmembrane region" description="Helical" evidence="1">
    <location>
        <begin position="218"/>
        <end position="237"/>
    </location>
</feature>
<keyword evidence="1" id="KW-0472">Membrane</keyword>
<feature type="transmembrane region" description="Helical" evidence="1">
    <location>
        <begin position="20"/>
        <end position="37"/>
    </location>
</feature>
<organism evidence="3 4">
    <name type="scientific">Natranaeroarchaeum sulfidigenes</name>
    <dbReference type="NCBI Taxonomy" id="2784880"/>
    <lineage>
        <taxon>Archaea</taxon>
        <taxon>Methanobacteriati</taxon>
        <taxon>Methanobacteriota</taxon>
        <taxon>Stenosarchaea group</taxon>
        <taxon>Halobacteria</taxon>
        <taxon>Halobacteriales</taxon>
        <taxon>Natronoarchaeaceae</taxon>
        <taxon>Natranaeroarchaeum</taxon>
    </lineage>
</organism>
<gene>
    <name evidence="3" type="ORF">AArcS_3013</name>
</gene>
<feature type="transmembrane region" description="Helical" evidence="1">
    <location>
        <begin position="106"/>
        <end position="130"/>
    </location>
</feature>
<keyword evidence="4" id="KW-1185">Reference proteome</keyword>
<dbReference type="Proteomes" id="UP000663586">
    <property type="component" value="Chromosome"/>
</dbReference>
<feature type="transmembrane region" description="Helical" evidence="1">
    <location>
        <begin position="327"/>
        <end position="348"/>
    </location>
</feature>
<dbReference type="InterPro" id="IPR007349">
    <property type="entry name" value="DUF418"/>
</dbReference>
<evidence type="ECO:0000313" key="4">
    <source>
        <dbReference type="Proteomes" id="UP000663586"/>
    </source>
</evidence>